<proteinExistence type="predicted"/>
<feature type="compositionally biased region" description="Basic residues" evidence="1">
    <location>
        <begin position="137"/>
        <end position="147"/>
    </location>
</feature>
<dbReference type="Pfam" id="PF12720">
    <property type="entry name" value="DUF3807"/>
    <property type="match status" value="1"/>
</dbReference>
<dbReference type="Proteomes" id="UP000813444">
    <property type="component" value="Unassembled WGS sequence"/>
</dbReference>
<feature type="compositionally biased region" description="Basic and acidic residues" evidence="1">
    <location>
        <begin position="148"/>
        <end position="161"/>
    </location>
</feature>
<reference evidence="2" key="1">
    <citation type="journal article" date="2021" name="Nat. Commun.">
        <title>Genetic determinants of endophytism in the Arabidopsis root mycobiome.</title>
        <authorList>
            <person name="Mesny F."/>
            <person name="Miyauchi S."/>
            <person name="Thiergart T."/>
            <person name="Pickel B."/>
            <person name="Atanasova L."/>
            <person name="Karlsson M."/>
            <person name="Huettel B."/>
            <person name="Barry K.W."/>
            <person name="Haridas S."/>
            <person name="Chen C."/>
            <person name="Bauer D."/>
            <person name="Andreopoulos W."/>
            <person name="Pangilinan J."/>
            <person name="LaButti K."/>
            <person name="Riley R."/>
            <person name="Lipzen A."/>
            <person name="Clum A."/>
            <person name="Drula E."/>
            <person name="Henrissat B."/>
            <person name="Kohler A."/>
            <person name="Grigoriev I.V."/>
            <person name="Martin F.M."/>
            <person name="Hacquard S."/>
        </authorList>
    </citation>
    <scope>NUCLEOTIDE SEQUENCE</scope>
    <source>
        <strain evidence="2">MPI-CAGE-CH-0235</strain>
    </source>
</reference>
<accession>A0A8K0WRK1</accession>
<feature type="region of interest" description="Disordered" evidence="1">
    <location>
        <begin position="95"/>
        <end position="161"/>
    </location>
</feature>
<dbReference type="EMBL" id="JAGPNK010000006">
    <property type="protein sequence ID" value="KAH7320044.1"/>
    <property type="molecule type" value="Genomic_DNA"/>
</dbReference>
<evidence type="ECO:0000256" key="1">
    <source>
        <dbReference type="SAM" id="MobiDB-lite"/>
    </source>
</evidence>
<dbReference type="OrthoDB" id="5335351at2759"/>
<dbReference type="PANTHER" id="PTHR40642:SF1">
    <property type="entry name" value="YALI0F31295P"/>
    <property type="match status" value="1"/>
</dbReference>
<protein>
    <submittedName>
        <fullName evidence="2">Uncharacterized protein</fullName>
    </submittedName>
</protein>
<name>A0A8K0WRK1_9HYPO</name>
<gene>
    <name evidence="2" type="ORF">B0I35DRAFT_460348</name>
</gene>
<dbReference type="InterPro" id="IPR024526">
    <property type="entry name" value="DUF3807"/>
</dbReference>
<dbReference type="PANTHER" id="PTHR40642">
    <property type="entry name" value="YALI0F31295P"/>
    <property type="match status" value="1"/>
</dbReference>
<comment type="caution">
    <text evidence="2">The sequence shown here is derived from an EMBL/GenBank/DDBJ whole genome shotgun (WGS) entry which is preliminary data.</text>
</comment>
<sequence length="174" mass="19597">MATSKSNSNAAIVPRISPVQEELVSFQQAHFSSMALARFENEFMNLDASQQYPHDPPAEEWNDDGLGYYPDGVKRTLTDEQIEIFRHSELKALRRARERSKSAAAAGSAATDSEEHHDDDAALTTCSNEQFHSGPDKKKKKKKAPKRPRPEPKPDLRKRTWDVVDAGLDTLDYD</sequence>
<dbReference type="AlphaFoldDB" id="A0A8K0WRK1"/>
<evidence type="ECO:0000313" key="2">
    <source>
        <dbReference type="EMBL" id="KAH7320044.1"/>
    </source>
</evidence>
<organism evidence="2 3">
    <name type="scientific">Stachybotrys elegans</name>
    <dbReference type="NCBI Taxonomy" id="80388"/>
    <lineage>
        <taxon>Eukaryota</taxon>
        <taxon>Fungi</taxon>
        <taxon>Dikarya</taxon>
        <taxon>Ascomycota</taxon>
        <taxon>Pezizomycotina</taxon>
        <taxon>Sordariomycetes</taxon>
        <taxon>Hypocreomycetidae</taxon>
        <taxon>Hypocreales</taxon>
        <taxon>Stachybotryaceae</taxon>
        <taxon>Stachybotrys</taxon>
    </lineage>
</organism>
<keyword evidence="3" id="KW-1185">Reference proteome</keyword>
<evidence type="ECO:0000313" key="3">
    <source>
        <dbReference type="Proteomes" id="UP000813444"/>
    </source>
</evidence>